<keyword evidence="2" id="KW-0732">Signal</keyword>
<dbReference type="InterPro" id="IPR011935">
    <property type="entry name" value="CHP02231"/>
</dbReference>
<evidence type="ECO:0000256" key="2">
    <source>
        <dbReference type="SAM" id="SignalP"/>
    </source>
</evidence>
<evidence type="ECO:0000313" key="4">
    <source>
        <dbReference type="EMBL" id="MFD2262073.1"/>
    </source>
</evidence>
<name>A0ABW5DLR4_9PROT</name>
<accession>A0ABW5DLR4</accession>
<dbReference type="InterPro" id="IPR037291">
    <property type="entry name" value="DUF4139"/>
</dbReference>
<feature type="compositionally biased region" description="Polar residues" evidence="1">
    <location>
        <begin position="513"/>
        <end position="522"/>
    </location>
</feature>
<evidence type="ECO:0000256" key="1">
    <source>
        <dbReference type="SAM" id="MobiDB-lite"/>
    </source>
</evidence>
<reference evidence="5" key="1">
    <citation type="journal article" date="2019" name="Int. J. Syst. Evol. Microbiol.">
        <title>The Global Catalogue of Microorganisms (GCM) 10K type strain sequencing project: providing services to taxonomists for standard genome sequencing and annotation.</title>
        <authorList>
            <consortium name="The Broad Institute Genomics Platform"/>
            <consortium name="The Broad Institute Genome Sequencing Center for Infectious Disease"/>
            <person name="Wu L."/>
            <person name="Ma J."/>
        </authorList>
    </citation>
    <scope>NUCLEOTIDE SEQUENCE [LARGE SCALE GENOMIC DNA]</scope>
    <source>
        <strain evidence="5">CGMCC 1.19062</strain>
    </source>
</reference>
<gene>
    <name evidence="4" type="ORF">ACFSM5_04175</name>
</gene>
<feature type="domain" description="DUF4139" evidence="3">
    <location>
        <begin position="214"/>
        <end position="502"/>
    </location>
</feature>
<keyword evidence="5" id="KW-1185">Reference proteome</keyword>
<proteinExistence type="predicted"/>
<feature type="chain" id="PRO_5046480057" evidence="2">
    <location>
        <begin position="23"/>
        <end position="670"/>
    </location>
</feature>
<sequence>MRRLLLLPLLLGTTTLASTAFAAAQAPVLEKVTISTAGLGYFEHTAEVEDDGTIRLSVPFEQVDDILKSLIVSDPTGQVLRVTLPGREPDLSAIADLPVPAEALGSIDSLLMALNGQEVMITGNRTARGRVVSLQERMEPQAEGKPSVARRTLALMTGDGLLEIPLTEGLSVQPADPALAGRINEAMRLIALAKEKGSRELSITVAGKGKRAVKFGYVAAAPLWKSSYRLDLAGNGTEGRLQGWAILENKSGQDWKDVKLTLSAGNPVAFRQELYRSYLADRPVVAIDLPNRILPPVDEGSVQMEMMTKSEAPLAMAAPAPAMAPSMAGASRDRSQSADMSAGYGGLGNVATAAAADGETQIDLTLPTNVSVPAGQSLMVPITDRTLPAKSTLVYRPGEQAATAAVDLTNSSDTSLPPGALTLYRGGAYVGDGRLALLPKGDTRFIAYAQDGRLQIQSDRADTVQLTNIKASRGVLTLERRAETSLTVKIKAPAGETRPLLIELPKSGGTLDTPPSGSTETPTAWRVPVTLKPGETVTLPLTTSRVLSQRVIASDFDPSTLLASAEGGKLPEKSRASLVKLAELRRAVTDAATAATQAQTRQESLANDQERLRENLGAVPANSDLAKRYLKQLSDSEDQIGKQVAAEENAQKAHTTAKAALDDFIAKLDL</sequence>
<feature type="signal peptide" evidence="2">
    <location>
        <begin position="1"/>
        <end position="22"/>
    </location>
</feature>
<dbReference type="PANTHER" id="PTHR31005:SF8">
    <property type="entry name" value="DUF4139 DOMAIN-CONTAINING PROTEIN"/>
    <property type="match status" value="1"/>
</dbReference>
<comment type="caution">
    <text evidence="4">The sequence shown here is derived from an EMBL/GenBank/DDBJ whole genome shotgun (WGS) entry which is preliminary data.</text>
</comment>
<dbReference type="RefSeq" id="WP_379874984.1">
    <property type="nucleotide sequence ID" value="NZ_JBHUIP010000003.1"/>
</dbReference>
<dbReference type="PANTHER" id="PTHR31005">
    <property type="entry name" value="DUF4139 DOMAIN-CONTAINING PROTEIN"/>
    <property type="match status" value="1"/>
</dbReference>
<evidence type="ECO:0000259" key="3">
    <source>
        <dbReference type="Pfam" id="PF13598"/>
    </source>
</evidence>
<protein>
    <submittedName>
        <fullName evidence="4">DUF4139 domain-containing protein</fullName>
    </submittedName>
</protein>
<evidence type="ECO:0000313" key="5">
    <source>
        <dbReference type="Proteomes" id="UP001597295"/>
    </source>
</evidence>
<feature type="region of interest" description="Disordered" evidence="1">
    <location>
        <begin position="504"/>
        <end position="523"/>
    </location>
</feature>
<dbReference type="Pfam" id="PF13598">
    <property type="entry name" value="DUF4139"/>
    <property type="match status" value="1"/>
</dbReference>
<dbReference type="Proteomes" id="UP001597295">
    <property type="component" value="Unassembled WGS sequence"/>
</dbReference>
<organism evidence="4 5">
    <name type="scientific">Lacibacterium aquatile</name>
    <dbReference type="NCBI Taxonomy" id="1168082"/>
    <lineage>
        <taxon>Bacteria</taxon>
        <taxon>Pseudomonadati</taxon>
        <taxon>Pseudomonadota</taxon>
        <taxon>Alphaproteobacteria</taxon>
        <taxon>Rhodospirillales</taxon>
        <taxon>Rhodospirillaceae</taxon>
    </lineage>
</organism>
<dbReference type="EMBL" id="JBHUIP010000003">
    <property type="protein sequence ID" value="MFD2262073.1"/>
    <property type="molecule type" value="Genomic_DNA"/>
</dbReference>